<feature type="transmembrane region" description="Helical" evidence="6">
    <location>
        <begin position="92"/>
        <end position="109"/>
    </location>
</feature>
<dbReference type="Gene3D" id="3.30.70.120">
    <property type="match status" value="1"/>
</dbReference>
<evidence type="ECO:0000313" key="9">
    <source>
        <dbReference type="Proteomes" id="UP000005947"/>
    </source>
</evidence>
<keyword evidence="2" id="KW-1003">Cell membrane</keyword>
<feature type="transmembrane region" description="Helical" evidence="6">
    <location>
        <begin position="188"/>
        <end position="207"/>
    </location>
</feature>
<evidence type="ECO:0000256" key="2">
    <source>
        <dbReference type="ARBA" id="ARBA00022475"/>
    </source>
</evidence>
<dbReference type="EMBL" id="ACGK02000001">
    <property type="protein sequence ID" value="EGF23172.1"/>
    <property type="molecule type" value="Genomic_DNA"/>
</dbReference>
<comment type="subcellular location">
    <subcellularLocation>
        <location evidence="1">Cell membrane</location>
        <topology evidence="1">Multi-pass membrane protein</topology>
    </subcellularLocation>
</comment>
<dbReference type="Pfam" id="PF02588">
    <property type="entry name" value="YitT_membrane"/>
    <property type="match status" value="1"/>
</dbReference>
<protein>
    <recommendedName>
        <fullName evidence="7">DUF2179 domain-containing protein</fullName>
    </recommendedName>
</protein>
<feature type="transmembrane region" description="Helical" evidence="6">
    <location>
        <begin position="116"/>
        <end position="137"/>
    </location>
</feature>
<feature type="domain" description="DUF2179" evidence="7">
    <location>
        <begin position="259"/>
        <end position="313"/>
    </location>
</feature>
<dbReference type="InterPro" id="IPR051461">
    <property type="entry name" value="UPF0750_membrane"/>
</dbReference>
<evidence type="ECO:0000313" key="8">
    <source>
        <dbReference type="EMBL" id="EGF23172.1"/>
    </source>
</evidence>
<organism evidence="8 9">
    <name type="scientific">Fannyhessea vaginae DSM 15829</name>
    <dbReference type="NCBI Taxonomy" id="525256"/>
    <lineage>
        <taxon>Bacteria</taxon>
        <taxon>Bacillati</taxon>
        <taxon>Actinomycetota</taxon>
        <taxon>Coriobacteriia</taxon>
        <taxon>Coriobacteriales</taxon>
        <taxon>Atopobiaceae</taxon>
        <taxon>Fannyhessea</taxon>
    </lineage>
</organism>
<evidence type="ECO:0000256" key="6">
    <source>
        <dbReference type="SAM" id="Phobius"/>
    </source>
</evidence>
<sequence>MHIDVLIQARKERGMEAFQDRLNKKEVEAGTRIADKRDHPSSIKFFLILNIGLIINAVGIMCFKAPNHFAMGGTSGFSIILAYLFPSLHLSAFIWAVNILLVVLGLIFLDKKTVGWSVYSSLALSAYVTILEFFVPMSQPLTNDTLLELAFAVILPATGSAIAFNIGASTGGTDILAMILKKYTAVEIGKALMIVDAVIVAISAYLFGPRIGLYCILGHIAKAFVVDTVVESVSIKKVCTIISKNPDMVLNFLVTQLHRTATVRKEYGGFSGKPEIELVSVLTRREAAKLLIFLRKNDPDAFTTIVNTTEIIGHGFKGF</sequence>
<dbReference type="PIRSF" id="PIRSF006483">
    <property type="entry name" value="Membrane_protein_YitT"/>
    <property type="match status" value="1"/>
</dbReference>
<dbReference type="InterPro" id="IPR019264">
    <property type="entry name" value="DUF2179"/>
</dbReference>
<dbReference type="InterPro" id="IPR003740">
    <property type="entry name" value="YitT"/>
</dbReference>
<dbReference type="AlphaFoldDB" id="F1T5N8"/>
<dbReference type="PANTHER" id="PTHR33545:SF9">
    <property type="entry name" value="UPF0750 MEMBRANE PROTEIN YITE"/>
    <property type="match status" value="1"/>
</dbReference>
<evidence type="ECO:0000256" key="3">
    <source>
        <dbReference type="ARBA" id="ARBA00022692"/>
    </source>
</evidence>
<proteinExistence type="predicted"/>
<feature type="transmembrane region" description="Helical" evidence="6">
    <location>
        <begin position="45"/>
        <end position="62"/>
    </location>
</feature>
<gene>
    <name evidence="8" type="ORF">HMPREF0091_10119</name>
</gene>
<dbReference type="PANTHER" id="PTHR33545">
    <property type="entry name" value="UPF0750 MEMBRANE PROTEIN YITT-RELATED"/>
    <property type="match status" value="1"/>
</dbReference>
<dbReference type="Pfam" id="PF10035">
    <property type="entry name" value="DUF2179"/>
    <property type="match status" value="1"/>
</dbReference>
<accession>F1T5N8</accession>
<dbReference type="CDD" id="cd16380">
    <property type="entry name" value="YitT_C"/>
    <property type="match status" value="1"/>
</dbReference>
<dbReference type="GO" id="GO:0005886">
    <property type="term" value="C:plasma membrane"/>
    <property type="evidence" value="ECO:0007669"/>
    <property type="project" value="UniProtKB-SubCell"/>
</dbReference>
<evidence type="ECO:0000256" key="4">
    <source>
        <dbReference type="ARBA" id="ARBA00022989"/>
    </source>
</evidence>
<dbReference type="Proteomes" id="UP000005947">
    <property type="component" value="Unassembled WGS sequence"/>
</dbReference>
<evidence type="ECO:0000256" key="1">
    <source>
        <dbReference type="ARBA" id="ARBA00004651"/>
    </source>
</evidence>
<keyword evidence="4 6" id="KW-1133">Transmembrane helix</keyword>
<keyword evidence="5 6" id="KW-0472">Membrane</keyword>
<keyword evidence="9" id="KW-1185">Reference proteome</keyword>
<name>F1T5N8_9ACTN</name>
<dbReference type="eggNOG" id="COG1284">
    <property type="taxonomic scope" value="Bacteria"/>
</dbReference>
<comment type="caution">
    <text evidence="8">The sequence shown here is derived from an EMBL/GenBank/DDBJ whole genome shotgun (WGS) entry which is preliminary data.</text>
</comment>
<feature type="transmembrane region" description="Helical" evidence="6">
    <location>
        <begin position="149"/>
        <end position="168"/>
    </location>
</feature>
<keyword evidence="3 6" id="KW-0812">Transmembrane</keyword>
<evidence type="ECO:0000256" key="5">
    <source>
        <dbReference type="ARBA" id="ARBA00023136"/>
    </source>
</evidence>
<evidence type="ECO:0000259" key="7">
    <source>
        <dbReference type="Pfam" id="PF10035"/>
    </source>
</evidence>
<dbReference type="InterPro" id="IPR015867">
    <property type="entry name" value="N-reg_PII/ATP_PRibTrfase_C"/>
</dbReference>
<reference evidence="8 9" key="1">
    <citation type="submission" date="2011-02" db="EMBL/GenBank/DDBJ databases">
        <authorList>
            <person name="Muzny D."/>
            <person name="Qin X."/>
            <person name="Buhay C."/>
            <person name="Dugan-Rocha S."/>
            <person name="Ding Y."/>
            <person name="Chen G."/>
            <person name="Hawes A."/>
            <person name="Holder M."/>
            <person name="Jhangiani S."/>
            <person name="Johnson A."/>
            <person name="Khan Z."/>
            <person name="Li Z."/>
            <person name="Liu W."/>
            <person name="Liu X."/>
            <person name="Perez L."/>
            <person name="Shen H."/>
            <person name="Wang Q."/>
            <person name="Watt J."/>
            <person name="Xi L."/>
            <person name="Xin Y."/>
            <person name="Zhou J."/>
            <person name="Deng J."/>
            <person name="Jiang H."/>
            <person name="Liu Y."/>
            <person name="Qu J."/>
            <person name="Song X.-Z."/>
            <person name="Zhang L."/>
            <person name="Villasana D."/>
            <person name="Johnson A."/>
            <person name="Liu J."/>
            <person name="Liyanage D."/>
            <person name="Lorensuhewa L."/>
            <person name="Robinson T."/>
            <person name="Song A."/>
            <person name="Song B.-B."/>
            <person name="Dinh H."/>
            <person name="Thornton R."/>
            <person name="Coyle M."/>
            <person name="Francisco L."/>
            <person name="Jackson L."/>
            <person name="Javaid M."/>
            <person name="Korchina V."/>
            <person name="Kovar C."/>
            <person name="Mata R."/>
            <person name="Mathew T."/>
            <person name="Ngo R."/>
            <person name="Nguyen L."/>
            <person name="Nguyen N."/>
            <person name="Okwuonu G."/>
            <person name="Ongeri F."/>
            <person name="Pham C."/>
            <person name="Simmons D."/>
            <person name="Wilczek-Boney K."/>
            <person name="Hale W."/>
            <person name="Jakkamsetti A."/>
            <person name="Pham P."/>
            <person name="Ruth R."/>
            <person name="San Lucas F."/>
            <person name="Warren J."/>
            <person name="Zhang J."/>
            <person name="Zhao Z."/>
            <person name="Zhou C."/>
            <person name="Zhu D."/>
            <person name="Lee S."/>
            <person name="Bess C."/>
            <person name="Blankenburg K."/>
            <person name="Forbes L."/>
            <person name="Fu Q."/>
            <person name="Gubbala S."/>
            <person name="Hirani K."/>
            <person name="Jayaseelan J.C."/>
            <person name="Lara F."/>
            <person name="Munidasa M."/>
            <person name="Palculict T."/>
            <person name="Patil S."/>
            <person name="Pu L.-L."/>
            <person name="Saada N."/>
            <person name="Tang L."/>
            <person name="Weissenberger G."/>
            <person name="Zhu Y."/>
            <person name="Hemphill L."/>
            <person name="Shang Y."/>
            <person name="Youmans B."/>
            <person name="Ayvaz T."/>
            <person name="Ross M."/>
            <person name="Santibanez J."/>
            <person name="Aqrawi P."/>
            <person name="Gross S."/>
            <person name="Joshi V."/>
            <person name="Fowler G."/>
            <person name="Nazareth L."/>
            <person name="Reid J."/>
            <person name="Worley K."/>
            <person name="Petrosino J."/>
            <person name="Highlander S."/>
            <person name="Gibbs R."/>
        </authorList>
    </citation>
    <scope>NUCLEOTIDE SEQUENCE [LARGE SCALE GENOMIC DNA]</scope>
    <source>
        <strain evidence="8 9">DSM 15829</strain>
    </source>
</reference>